<keyword evidence="2" id="KW-1185">Reference proteome</keyword>
<name>A0ABD0UKI0_DENTH</name>
<sequence>MVGGSLSRRLWRGSIETELEQYELQDAFEAFNKKKFVNKNIQPSANPISCQWVDRVDTAFDAFNKESSLTKPILCRLPRWTNLKITSAHKELTPGREYHYDPFSKKSLASKDVPNSWPFPVAVGLTGKSVMATSEGKPCWKKEPKARKARQL</sequence>
<protein>
    <submittedName>
        <fullName evidence="1">Uncharacterized protein</fullName>
    </submittedName>
</protein>
<comment type="caution">
    <text evidence="1">The sequence shown here is derived from an EMBL/GenBank/DDBJ whole genome shotgun (WGS) entry which is preliminary data.</text>
</comment>
<gene>
    <name evidence="1" type="ORF">M5K25_016424</name>
</gene>
<dbReference type="AlphaFoldDB" id="A0ABD0UKI0"/>
<organism evidence="1 2">
    <name type="scientific">Dendrobium thyrsiflorum</name>
    <name type="common">Pinecone-like raceme dendrobium</name>
    <name type="synonym">Orchid</name>
    <dbReference type="NCBI Taxonomy" id="117978"/>
    <lineage>
        <taxon>Eukaryota</taxon>
        <taxon>Viridiplantae</taxon>
        <taxon>Streptophyta</taxon>
        <taxon>Embryophyta</taxon>
        <taxon>Tracheophyta</taxon>
        <taxon>Spermatophyta</taxon>
        <taxon>Magnoliopsida</taxon>
        <taxon>Liliopsida</taxon>
        <taxon>Asparagales</taxon>
        <taxon>Orchidaceae</taxon>
        <taxon>Epidendroideae</taxon>
        <taxon>Malaxideae</taxon>
        <taxon>Dendrobiinae</taxon>
        <taxon>Dendrobium</taxon>
    </lineage>
</organism>
<dbReference type="EMBL" id="JANQDX010000013">
    <property type="protein sequence ID" value="KAL0912995.1"/>
    <property type="molecule type" value="Genomic_DNA"/>
</dbReference>
<reference evidence="1 2" key="1">
    <citation type="journal article" date="2024" name="Plant Biotechnol. J.">
        <title>Dendrobium thyrsiflorum genome and its molecular insights into genes involved in important horticultural traits.</title>
        <authorList>
            <person name="Chen B."/>
            <person name="Wang J.Y."/>
            <person name="Zheng P.J."/>
            <person name="Li K.L."/>
            <person name="Liang Y.M."/>
            <person name="Chen X.F."/>
            <person name="Zhang C."/>
            <person name="Zhao X."/>
            <person name="He X."/>
            <person name="Zhang G.Q."/>
            <person name="Liu Z.J."/>
            <person name="Xu Q."/>
        </authorList>
    </citation>
    <scope>NUCLEOTIDE SEQUENCE [LARGE SCALE GENOMIC DNA]</scope>
    <source>
        <strain evidence="1">GZMU011</strain>
    </source>
</reference>
<dbReference type="Proteomes" id="UP001552299">
    <property type="component" value="Unassembled WGS sequence"/>
</dbReference>
<accession>A0ABD0UKI0</accession>
<proteinExistence type="predicted"/>
<evidence type="ECO:0000313" key="2">
    <source>
        <dbReference type="Proteomes" id="UP001552299"/>
    </source>
</evidence>
<evidence type="ECO:0000313" key="1">
    <source>
        <dbReference type="EMBL" id="KAL0912995.1"/>
    </source>
</evidence>